<evidence type="ECO:0000313" key="3">
    <source>
        <dbReference type="EMBL" id="QJA83954.1"/>
    </source>
</evidence>
<sequence length="155" mass="16766">MEPAPAVASRARDPEALRGPAMTPAECRDAIAARIESITPESQTSRNDVFRRVDANPSVERHYSLREAGPAQPPPNRIHTTLREQRYELVVAYANTDATGPRASADGRDIVDEVLSLMINVGAIQEAFVDAAYIDPTPDGAELLVSFGVYFDTAG</sequence>
<feature type="region of interest" description="Disordered" evidence="1">
    <location>
        <begin position="1"/>
        <end position="24"/>
    </location>
</feature>
<evidence type="ECO:0000313" key="4">
    <source>
        <dbReference type="EMBL" id="QJH98958.1"/>
    </source>
</evidence>
<dbReference type="EMBL" id="MT142521">
    <property type="protein sequence ID" value="QJA83954.1"/>
    <property type="molecule type" value="Genomic_DNA"/>
</dbReference>
<dbReference type="AlphaFoldDB" id="A0A6M3J6C5"/>
<reference evidence="2" key="1">
    <citation type="submission" date="2020-03" db="EMBL/GenBank/DDBJ databases">
        <title>The deep terrestrial virosphere.</title>
        <authorList>
            <person name="Holmfeldt K."/>
            <person name="Nilsson E."/>
            <person name="Simone D."/>
            <person name="Lopez-Fernandez M."/>
            <person name="Wu X."/>
            <person name="de Brujin I."/>
            <person name="Lundin D."/>
            <person name="Andersson A."/>
            <person name="Bertilsson S."/>
            <person name="Dopson M."/>
        </authorList>
    </citation>
    <scope>NUCLEOTIDE SEQUENCE</scope>
    <source>
        <strain evidence="3">MM415A00243</strain>
        <strain evidence="2">MM415B00422</strain>
        <strain evidence="4">TM448B01434</strain>
    </source>
</reference>
<dbReference type="EMBL" id="MT141535">
    <property type="protein sequence ID" value="QJA65254.1"/>
    <property type="molecule type" value="Genomic_DNA"/>
</dbReference>
<proteinExistence type="predicted"/>
<accession>A0A6M3J6C5</accession>
<organism evidence="2">
    <name type="scientific">viral metagenome</name>
    <dbReference type="NCBI Taxonomy" id="1070528"/>
    <lineage>
        <taxon>unclassified sequences</taxon>
        <taxon>metagenomes</taxon>
        <taxon>organismal metagenomes</taxon>
    </lineage>
</organism>
<evidence type="ECO:0000313" key="2">
    <source>
        <dbReference type="EMBL" id="QJA65254.1"/>
    </source>
</evidence>
<dbReference type="EMBL" id="MT144760">
    <property type="protein sequence ID" value="QJH98958.1"/>
    <property type="molecule type" value="Genomic_DNA"/>
</dbReference>
<evidence type="ECO:0000256" key="1">
    <source>
        <dbReference type="SAM" id="MobiDB-lite"/>
    </source>
</evidence>
<name>A0A6M3J6C5_9ZZZZ</name>
<protein>
    <submittedName>
        <fullName evidence="2">Uncharacterized protein</fullName>
    </submittedName>
</protein>
<gene>
    <name evidence="3" type="ORF">MM415A00243_0016</name>
    <name evidence="2" type="ORF">MM415B00422_0016</name>
    <name evidence="4" type="ORF">TM448B01434_0011</name>
</gene>